<evidence type="ECO:0000259" key="2">
    <source>
        <dbReference type="Pfam" id="PF13439"/>
    </source>
</evidence>
<accession>A0A3D9L6V7</accession>
<dbReference type="PANTHER" id="PTHR45947:SF15">
    <property type="entry name" value="TEICHURONIC ACID BIOSYNTHESIS GLYCOSYLTRANSFERASE TUAC-RELATED"/>
    <property type="match status" value="1"/>
</dbReference>
<dbReference type="Pfam" id="PF13439">
    <property type="entry name" value="Glyco_transf_4"/>
    <property type="match status" value="1"/>
</dbReference>
<dbReference type="GO" id="GO:0016757">
    <property type="term" value="F:glycosyltransferase activity"/>
    <property type="evidence" value="ECO:0007669"/>
    <property type="project" value="InterPro"/>
</dbReference>
<sequence length="399" mass="44273">MNVFVIPSWYPSEAHPSTGIFFKEQSELLARHAQNIRLGISVWGQHEPSLWLPVHKPLSSLIKLASRPSIKKKDVHLNERCVEFFTPAYTWSRKIGKGNAKGIQEANEANFQRFTQAFGPPDLIHAHVAYPAGVIAQKLAKKHGIPFLITEHMSPFPMPSLKSIFKSKILPVLATADRVFAVSKALAMDISSYAIGSEVLSNFIDDEQFMPGSERKGGKMSLLAVGRLEKQKNYSLMLQAMGKLRDAGVDFELKIIGSGSMANTLQRLTQQLSLDTHVEWLGECSREGVSCHMKNADVLLNTSMHENQPVAILEALASGLEVVTTKWAGAQEFARTVNSHLVGYSPKEVVAALVTLSKEGVRPKSQIRALFDAHYSTRKQVDQLISRYEMVVNRAVSKE</sequence>
<name>A0A3D9L6V7_MARFU</name>
<keyword evidence="3" id="KW-0808">Transferase</keyword>
<protein>
    <submittedName>
        <fullName evidence="3">Glycosyltransferase involved in cell wall biosynthesis</fullName>
    </submittedName>
</protein>
<dbReference type="OrthoDB" id="9795068at2"/>
<dbReference type="InterPro" id="IPR028098">
    <property type="entry name" value="Glyco_trans_4-like_N"/>
</dbReference>
<feature type="domain" description="Glycosyl transferase family 1" evidence="1">
    <location>
        <begin position="208"/>
        <end position="350"/>
    </location>
</feature>
<proteinExistence type="predicted"/>
<evidence type="ECO:0000259" key="1">
    <source>
        <dbReference type="Pfam" id="PF00534"/>
    </source>
</evidence>
<keyword evidence="4" id="KW-1185">Reference proteome</keyword>
<gene>
    <name evidence="3" type="ORF">C7460_10449</name>
</gene>
<dbReference type="InterPro" id="IPR050194">
    <property type="entry name" value="Glycosyltransferase_grp1"/>
</dbReference>
<dbReference type="RefSeq" id="WP_115867122.1">
    <property type="nucleotide sequence ID" value="NZ_QREG01000004.1"/>
</dbReference>
<dbReference type="Proteomes" id="UP000256779">
    <property type="component" value="Unassembled WGS sequence"/>
</dbReference>
<dbReference type="PANTHER" id="PTHR45947">
    <property type="entry name" value="SULFOQUINOVOSYL TRANSFERASE SQD2"/>
    <property type="match status" value="1"/>
</dbReference>
<feature type="domain" description="Glycosyltransferase subfamily 4-like N-terminal" evidence="2">
    <location>
        <begin position="114"/>
        <end position="207"/>
    </location>
</feature>
<dbReference type="AlphaFoldDB" id="A0A3D9L6V7"/>
<reference evidence="3 4" key="1">
    <citation type="submission" date="2018-07" db="EMBL/GenBank/DDBJ databases">
        <title>Genomic Encyclopedia of Type Strains, Phase IV (KMG-IV): sequencing the most valuable type-strain genomes for metagenomic binning, comparative biology and taxonomic classification.</title>
        <authorList>
            <person name="Goeker M."/>
        </authorList>
    </citation>
    <scope>NUCLEOTIDE SEQUENCE [LARGE SCALE GENOMIC DNA]</scope>
    <source>
        <strain evidence="3 4">DSM 4134</strain>
    </source>
</reference>
<evidence type="ECO:0000313" key="3">
    <source>
        <dbReference type="EMBL" id="REE01030.1"/>
    </source>
</evidence>
<comment type="caution">
    <text evidence="3">The sequence shown here is derived from an EMBL/GenBank/DDBJ whole genome shotgun (WGS) entry which is preliminary data.</text>
</comment>
<dbReference type="SUPFAM" id="SSF53756">
    <property type="entry name" value="UDP-Glycosyltransferase/glycogen phosphorylase"/>
    <property type="match status" value="1"/>
</dbReference>
<dbReference type="Gene3D" id="3.40.50.2000">
    <property type="entry name" value="Glycogen Phosphorylase B"/>
    <property type="match status" value="2"/>
</dbReference>
<evidence type="ECO:0000313" key="4">
    <source>
        <dbReference type="Proteomes" id="UP000256779"/>
    </source>
</evidence>
<organism evidence="3 4">
    <name type="scientific">Marinoscillum furvescens DSM 4134</name>
    <dbReference type="NCBI Taxonomy" id="1122208"/>
    <lineage>
        <taxon>Bacteria</taxon>
        <taxon>Pseudomonadati</taxon>
        <taxon>Bacteroidota</taxon>
        <taxon>Cytophagia</taxon>
        <taxon>Cytophagales</taxon>
        <taxon>Reichenbachiellaceae</taxon>
        <taxon>Marinoscillum</taxon>
    </lineage>
</organism>
<dbReference type="InterPro" id="IPR001296">
    <property type="entry name" value="Glyco_trans_1"/>
</dbReference>
<dbReference type="Pfam" id="PF00534">
    <property type="entry name" value="Glycos_transf_1"/>
    <property type="match status" value="1"/>
</dbReference>
<dbReference type="EMBL" id="QREG01000004">
    <property type="protein sequence ID" value="REE01030.1"/>
    <property type="molecule type" value="Genomic_DNA"/>
</dbReference>